<feature type="signal peptide" evidence="3">
    <location>
        <begin position="1"/>
        <end position="19"/>
    </location>
</feature>
<keyword evidence="2" id="KW-0378">Hydrolase</keyword>
<reference evidence="4" key="2">
    <citation type="submission" date="2023-01" db="EMBL/GenBank/DDBJ databases">
        <title>Draft genome sequence of Agaribacter marinus strain NBRC 110023.</title>
        <authorList>
            <person name="Sun Q."/>
            <person name="Mori K."/>
        </authorList>
    </citation>
    <scope>NUCLEOTIDE SEQUENCE</scope>
    <source>
        <strain evidence="4">NBRC 110023</strain>
    </source>
</reference>
<organism evidence="4 5">
    <name type="scientific">Agaribacter marinus</name>
    <dbReference type="NCBI Taxonomy" id="1431249"/>
    <lineage>
        <taxon>Bacteria</taxon>
        <taxon>Pseudomonadati</taxon>
        <taxon>Pseudomonadota</taxon>
        <taxon>Gammaproteobacteria</taxon>
        <taxon>Alteromonadales</taxon>
        <taxon>Alteromonadaceae</taxon>
        <taxon>Agaribacter</taxon>
    </lineage>
</organism>
<dbReference type="Gene3D" id="3.40.50.1820">
    <property type="entry name" value="alpha/beta hydrolase"/>
    <property type="match status" value="1"/>
</dbReference>
<dbReference type="InterPro" id="IPR000801">
    <property type="entry name" value="Esterase-like"/>
</dbReference>
<dbReference type="RefSeq" id="WP_284217916.1">
    <property type="nucleotide sequence ID" value="NZ_BSOT01000006.1"/>
</dbReference>
<evidence type="ECO:0000256" key="1">
    <source>
        <dbReference type="ARBA" id="ARBA00005622"/>
    </source>
</evidence>
<dbReference type="SUPFAM" id="SSF53474">
    <property type="entry name" value="alpha/beta-Hydrolases"/>
    <property type="match status" value="1"/>
</dbReference>
<dbReference type="InterPro" id="IPR052558">
    <property type="entry name" value="Siderophore_Hydrolase_D"/>
</dbReference>
<evidence type="ECO:0000256" key="2">
    <source>
        <dbReference type="ARBA" id="ARBA00022801"/>
    </source>
</evidence>
<dbReference type="GO" id="GO:0016788">
    <property type="term" value="F:hydrolase activity, acting on ester bonds"/>
    <property type="evidence" value="ECO:0007669"/>
    <property type="project" value="TreeGrafter"/>
</dbReference>
<dbReference type="PANTHER" id="PTHR40841">
    <property type="entry name" value="SIDEROPHORE TRIACETYLFUSARININE C ESTERASE"/>
    <property type="match status" value="1"/>
</dbReference>
<sequence>MNKLISIVFLMLVPLISSAASEPTLYEIPGTQVVPISNSATDWRYELYIKLPESYSQKRDKKYPVIYFTDAMWHIELLSAATTFLMEDVILVGISWQTDIDEKLKNEVGKHVSRYRDYSSEKSTNADNQAKYQFGQAKSHLSFIRNDVIKYVEKNYRTMPNDRTYFGYSLGGEFGAYTLLAQPDTFKNYILGSPSLKGNISYLSKLASNTHDSAQDSKRLPNRKVFISYGALETELGKYAEEFIHILKTQRAKSVSLQHFIAEGGHQAAFPMTGVQGITWLSGLKTKI</sequence>
<keyword evidence="5" id="KW-1185">Reference proteome</keyword>
<proteinExistence type="inferred from homology"/>
<feature type="chain" id="PRO_5041433746" description="Alpha/beta hydrolase" evidence="3">
    <location>
        <begin position="20"/>
        <end position="288"/>
    </location>
</feature>
<dbReference type="InterPro" id="IPR029058">
    <property type="entry name" value="AB_hydrolase_fold"/>
</dbReference>
<gene>
    <name evidence="4" type="ORF">GCM10007852_24730</name>
</gene>
<dbReference type="EMBL" id="BSOT01000006">
    <property type="protein sequence ID" value="GLR71565.1"/>
    <property type="molecule type" value="Genomic_DNA"/>
</dbReference>
<accession>A0AA37T0M8</accession>
<dbReference type="AlphaFoldDB" id="A0AA37T0M8"/>
<dbReference type="Pfam" id="PF00756">
    <property type="entry name" value="Esterase"/>
    <property type="match status" value="1"/>
</dbReference>
<evidence type="ECO:0000313" key="5">
    <source>
        <dbReference type="Proteomes" id="UP001156601"/>
    </source>
</evidence>
<comment type="similarity">
    <text evidence="1">Belongs to the esterase D family.</text>
</comment>
<evidence type="ECO:0000256" key="3">
    <source>
        <dbReference type="SAM" id="SignalP"/>
    </source>
</evidence>
<evidence type="ECO:0000313" key="4">
    <source>
        <dbReference type="EMBL" id="GLR71565.1"/>
    </source>
</evidence>
<dbReference type="PANTHER" id="PTHR40841:SF2">
    <property type="entry name" value="SIDEROPHORE-DEGRADING ESTERASE (EUROFUNG)"/>
    <property type="match status" value="1"/>
</dbReference>
<name>A0AA37T0M8_9ALTE</name>
<reference evidence="4" key="1">
    <citation type="journal article" date="2014" name="Int. J. Syst. Evol. Microbiol.">
        <title>Complete genome sequence of Corynebacterium casei LMG S-19264T (=DSM 44701T), isolated from a smear-ripened cheese.</title>
        <authorList>
            <consortium name="US DOE Joint Genome Institute (JGI-PGF)"/>
            <person name="Walter F."/>
            <person name="Albersmeier A."/>
            <person name="Kalinowski J."/>
            <person name="Ruckert C."/>
        </authorList>
    </citation>
    <scope>NUCLEOTIDE SEQUENCE</scope>
    <source>
        <strain evidence="4">NBRC 110023</strain>
    </source>
</reference>
<keyword evidence="3" id="KW-0732">Signal</keyword>
<comment type="caution">
    <text evidence="4">The sequence shown here is derived from an EMBL/GenBank/DDBJ whole genome shotgun (WGS) entry which is preliminary data.</text>
</comment>
<dbReference type="Proteomes" id="UP001156601">
    <property type="component" value="Unassembled WGS sequence"/>
</dbReference>
<evidence type="ECO:0008006" key="6">
    <source>
        <dbReference type="Google" id="ProtNLM"/>
    </source>
</evidence>
<protein>
    <recommendedName>
        <fullName evidence="6">Alpha/beta hydrolase</fullName>
    </recommendedName>
</protein>